<comment type="caution">
    <text evidence="6">The sequence shown here is derived from an EMBL/GenBank/DDBJ whole genome shotgun (WGS) entry which is preliminary data.</text>
</comment>
<dbReference type="GO" id="GO:0008270">
    <property type="term" value="F:zinc ion binding"/>
    <property type="evidence" value="ECO:0007669"/>
    <property type="project" value="UniProtKB-KW"/>
</dbReference>
<keyword evidence="2 4" id="KW-0863">Zinc-finger</keyword>
<keyword evidence="7" id="KW-1185">Reference proteome</keyword>
<keyword evidence="3" id="KW-0862">Zinc</keyword>
<dbReference type="EMBL" id="JATAAI010000009">
    <property type="protein sequence ID" value="KAK1743572.1"/>
    <property type="molecule type" value="Genomic_DNA"/>
</dbReference>
<sequence>MSLSDPWMRHQVAALTFWNQGKHREAATEYWLAFRGIPNSTHQARYHILHGYTSTLRGDYFEATDDDVKNMEQIFRDKHEPRLFRLEAGYTLGVMSYSRSERLKCQEIYHHAITIGEKQPKNSKQERLEQKKMLMLTPGGEQTQKTMKELMDVVLKDCQNNLNGLNKSTVRSASSLERTVNEATAGGDPPQKRTHVMPIGRGGTNLSNEEINNLIDVGGLQCDCCKCKSKKLLVCQRCKKAYYCSAECQKKQWRENGHKLHCRKDGEFKAEDLVQIARLKNKPELNDKIVRVVGPDKNNEGRYEVRMEGSVKGDKSFSIAAGNLNQLRPYDCRK</sequence>
<dbReference type="InterPro" id="IPR002893">
    <property type="entry name" value="Znf_MYND"/>
</dbReference>
<evidence type="ECO:0000313" key="6">
    <source>
        <dbReference type="EMBL" id="KAK1743572.1"/>
    </source>
</evidence>
<evidence type="ECO:0000259" key="5">
    <source>
        <dbReference type="PROSITE" id="PS50865"/>
    </source>
</evidence>
<organism evidence="6 7">
    <name type="scientific">Skeletonema marinoi</name>
    <dbReference type="NCBI Taxonomy" id="267567"/>
    <lineage>
        <taxon>Eukaryota</taxon>
        <taxon>Sar</taxon>
        <taxon>Stramenopiles</taxon>
        <taxon>Ochrophyta</taxon>
        <taxon>Bacillariophyta</taxon>
        <taxon>Coscinodiscophyceae</taxon>
        <taxon>Thalassiosirophycidae</taxon>
        <taxon>Thalassiosirales</taxon>
        <taxon>Skeletonemataceae</taxon>
        <taxon>Skeletonema</taxon>
        <taxon>Skeletonema marinoi-dohrnii complex</taxon>
    </lineage>
</organism>
<keyword evidence="1" id="KW-0479">Metal-binding</keyword>
<evidence type="ECO:0000256" key="4">
    <source>
        <dbReference type="PROSITE-ProRule" id="PRU00134"/>
    </source>
</evidence>
<evidence type="ECO:0000256" key="1">
    <source>
        <dbReference type="ARBA" id="ARBA00022723"/>
    </source>
</evidence>
<name>A0AAD8YDP7_9STRA</name>
<dbReference type="SUPFAM" id="SSF144232">
    <property type="entry name" value="HIT/MYND zinc finger-like"/>
    <property type="match status" value="1"/>
</dbReference>
<dbReference type="Gene3D" id="6.10.140.2220">
    <property type="match status" value="1"/>
</dbReference>
<protein>
    <recommendedName>
        <fullName evidence="5">MYND-type domain-containing protein</fullName>
    </recommendedName>
</protein>
<dbReference type="PROSITE" id="PS50865">
    <property type="entry name" value="ZF_MYND_2"/>
    <property type="match status" value="1"/>
</dbReference>
<feature type="domain" description="MYND-type" evidence="5">
    <location>
        <begin position="222"/>
        <end position="262"/>
    </location>
</feature>
<gene>
    <name evidence="6" type="ORF">QTG54_006193</name>
</gene>
<evidence type="ECO:0000256" key="3">
    <source>
        <dbReference type="ARBA" id="ARBA00022833"/>
    </source>
</evidence>
<evidence type="ECO:0000313" key="7">
    <source>
        <dbReference type="Proteomes" id="UP001224775"/>
    </source>
</evidence>
<dbReference type="Proteomes" id="UP001224775">
    <property type="component" value="Unassembled WGS sequence"/>
</dbReference>
<dbReference type="AlphaFoldDB" id="A0AAD8YDP7"/>
<dbReference type="PROSITE" id="PS01360">
    <property type="entry name" value="ZF_MYND_1"/>
    <property type="match status" value="1"/>
</dbReference>
<evidence type="ECO:0000256" key="2">
    <source>
        <dbReference type="ARBA" id="ARBA00022771"/>
    </source>
</evidence>
<accession>A0AAD8YDP7</accession>
<reference evidence="6" key="1">
    <citation type="submission" date="2023-06" db="EMBL/GenBank/DDBJ databases">
        <title>Survivors Of The Sea: Transcriptome response of Skeletonema marinoi to long-term dormancy.</title>
        <authorList>
            <person name="Pinder M.I.M."/>
            <person name="Kourtchenko O."/>
            <person name="Robertson E.K."/>
            <person name="Larsson T."/>
            <person name="Maumus F."/>
            <person name="Osuna-Cruz C.M."/>
            <person name="Vancaester E."/>
            <person name="Stenow R."/>
            <person name="Vandepoele K."/>
            <person name="Ploug H."/>
            <person name="Bruchert V."/>
            <person name="Godhe A."/>
            <person name="Topel M."/>
        </authorList>
    </citation>
    <scope>NUCLEOTIDE SEQUENCE</scope>
    <source>
        <strain evidence="6">R05AC</strain>
    </source>
</reference>
<proteinExistence type="predicted"/>
<dbReference type="Pfam" id="PF01753">
    <property type="entry name" value="zf-MYND"/>
    <property type="match status" value="1"/>
</dbReference>